<dbReference type="GO" id="GO:0030246">
    <property type="term" value="F:carbohydrate binding"/>
    <property type="evidence" value="ECO:0007669"/>
    <property type="project" value="TreeGrafter"/>
</dbReference>
<sequence length="325" mass="35161">MKMTRWVAACALTLSTTFAFAASSQAETVLQLGHPTASASHYGVAAATLGDELAKRSNGKFKVVSTPNGAEREMIESAQIGTLDLVVTSTGPVGNFVPEVAIVDIPFLFKDYQHARAVLDGPIGQDMLKLFPAKGIEALAWGENGFRHITNSKRPINTPADAKGLKVRTMENQVHMTAFRQLGVLPTPMAFTEVFTALQQGTVDGQENPIPVITSSKFAQVQKYLTMTGHVYSPAMILMAKSTYDGLSADEQKMFHEAAAVAAKAMREKVASVEANGVAELRAAGMEVITDVDRTKFQEALEPAYAEYSKKFGKDKIDQIRNYAP</sequence>
<evidence type="ECO:0000313" key="4">
    <source>
        <dbReference type="Proteomes" id="UP000321523"/>
    </source>
</evidence>
<dbReference type="NCBIfam" id="TIGR00787">
    <property type="entry name" value="dctP"/>
    <property type="match status" value="1"/>
</dbReference>
<keyword evidence="4" id="KW-1185">Reference proteome</keyword>
<dbReference type="PANTHER" id="PTHR33376">
    <property type="match status" value="1"/>
</dbReference>
<dbReference type="GO" id="GO:0030288">
    <property type="term" value="C:outer membrane-bounded periplasmic space"/>
    <property type="evidence" value="ECO:0007669"/>
    <property type="project" value="InterPro"/>
</dbReference>
<comment type="caution">
    <text evidence="3">The sequence shown here is derived from an EMBL/GenBank/DDBJ whole genome shotgun (WGS) entry which is preliminary data.</text>
</comment>
<feature type="signal peptide" evidence="2">
    <location>
        <begin position="1"/>
        <end position="21"/>
    </location>
</feature>
<evidence type="ECO:0000313" key="3">
    <source>
        <dbReference type="EMBL" id="GEO38789.1"/>
    </source>
</evidence>
<gene>
    <name evidence="3" type="ORF">SAE02_29370</name>
</gene>
<feature type="chain" id="PRO_5021824383" evidence="2">
    <location>
        <begin position="22"/>
        <end position="325"/>
    </location>
</feature>
<evidence type="ECO:0000256" key="1">
    <source>
        <dbReference type="ARBA" id="ARBA00022729"/>
    </source>
</evidence>
<evidence type="ECO:0000256" key="2">
    <source>
        <dbReference type="SAM" id="SignalP"/>
    </source>
</evidence>
<dbReference type="PIRSF" id="PIRSF006470">
    <property type="entry name" value="DctB"/>
    <property type="match status" value="1"/>
</dbReference>
<proteinExistence type="predicted"/>
<dbReference type="AlphaFoldDB" id="A0A512DQP8"/>
<organism evidence="3 4">
    <name type="scientific">Skermanella aerolata</name>
    <dbReference type="NCBI Taxonomy" id="393310"/>
    <lineage>
        <taxon>Bacteria</taxon>
        <taxon>Pseudomonadati</taxon>
        <taxon>Pseudomonadota</taxon>
        <taxon>Alphaproteobacteria</taxon>
        <taxon>Rhodospirillales</taxon>
        <taxon>Azospirillaceae</taxon>
        <taxon>Skermanella</taxon>
    </lineage>
</organism>
<name>A0A512DQP8_9PROT</name>
<dbReference type="InterPro" id="IPR018389">
    <property type="entry name" value="DctP_fam"/>
</dbReference>
<dbReference type="NCBIfam" id="NF037995">
    <property type="entry name" value="TRAP_S1"/>
    <property type="match status" value="1"/>
</dbReference>
<dbReference type="OrthoDB" id="7375081at2"/>
<dbReference type="PANTHER" id="PTHR33376:SF2">
    <property type="entry name" value="DICARBOXYLATE-BINDING PERIPLASMIC PROTEIN"/>
    <property type="match status" value="1"/>
</dbReference>
<protein>
    <submittedName>
        <fullName evidence="3">Periplasmic substrate-binding transporter</fullName>
    </submittedName>
</protein>
<dbReference type="CDD" id="cd13675">
    <property type="entry name" value="PBP2_TRAP_SBP_like_5"/>
    <property type="match status" value="1"/>
</dbReference>
<dbReference type="RefSeq" id="WP_044429296.1">
    <property type="nucleotide sequence ID" value="NZ_BJYZ01000013.1"/>
</dbReference>
<dbReference type="SUPFAM" id="SSF53850">
    <property type="entry name" value="Periplasmic binding protein-like II"/>
    <property type="match status" value="1"/>
</dbReference>
<dbReference type="EMBL" id="BJYZ01000013">
    <property type="protein sequence ID" value="GEO38789.1"/>
    <property type="molecule type" value="Genomic_DNA"/>
</dbReference>
<dbReference type="Gene3D" id="3.40.190.170">
    <property type="entry name" value="Bacterial extracellular solute-binding protein, family 7"/>
    <property type="match status" value="1"/>
</dbReference>
<dbReference type="Pfam" id="PF03480">
    <property type="entry name" value="DctP"/>
    <property type="match status" value="1"/>
</dbReference>
<dbReference type="Proteomes" id="UP000321523">
    <property type="component" value="Unassembled WGS sequence"/>
</dbReference>
<dbReference type="InterPro" id="IPR004682">
    <property type="entry name" value="TRAP_DctP"/>
</dbReference>
<dbReference type="InterPro" id="IPR038404">
    <property type="entry name" value="TRAP_DctP_sf"/>
</dbReference>
<dbReference type="GO" id="GO:0055085">
    <property type="term" value="P:transmembrane transport"/>
    <property type="evidence" value="ECO:0007669"/>
    <property type="project" value="InterPro"/>
</dbReference>
<reference evidence="3 4" key="1">
    <citation type="submission" date="2019-07" db="EMBL/GenBank/DDBJ databases">
        <title>Whole genome shotgun sequence of Skermanella aerolata NBRC 106429.</title>
        <authorList>
            <person name="Hosoyama A."/>
            <person name="Uohara A."/>
            <person name="Ohji S."/>
            <person name="Ichikawa N."/>
        </authorList>
    </citation>
    <scope>NUCLEOTIDE SEQUENCE [LARGE SCALE GENOMIC DNA]</scope>
    <source>
        <strain evidence="3 4">NBRC 106429</strain>
    </source>
</reference>
<keyword evidence="1 2" id="KW-0732">Signal</keyword>
<accession>A0A512DQP8</accession>